<dbReference type="EMBL" id="JANBOH010000048">
    <property type="protein sequence ID" value="KAJ1646813.1"/>
    <property type="molecule type" value="Genomic_DNA"/>
</dbReference>
<keyword evidence="2" id="KW-1185">Reference proteome</keyword>
<protein>
    <submittedName>
        <fullName evidence="1">Uncharacterized protein</fullName>
    </submittedName>
</protein>
<dbReference type="Gene3D" id="3.30.450.30">
    <property type="entry name" value="Dynein light chain 2a, cytoplasmic"/>
    <property type="match status" value="1"/>
</dbReference>
<sequence>MDLKKTFDTICTVPGSIGAVMIREDGEIARTSGDMNDLDEAYALSSLMKDAAQLVTIALPAAKTLTRVTITRQSGTSVVATLHHNHIFAVKQTER</sequence>
<gene>
    <name evidence="1" type="ORF">LPJ64_001753</name>
</gene>
<dbReference type="Proteomes" id="UP001145021">
    <property type="component" value="Unassembled WGS sequence"/>
</dbReference>
<accession>A0A9W7XKT5</accession>
<dbReference type="AlphaFoldDB" id="A0A9W7XKT5"/>
<organism evidence="1 2">
    <name type="scientific">Coemansia asiatica</name>
    <dbReference type="NCBI Taxonomy" id="1052880"/>
    <lineage>
        <taxon>Eukaryota</taxon>
        <taxon>Fungi</taxon>
        <taxon>Fungi incertae sedis</taxon>
        <taxon>Zoopagomycota</taxon>
        <taxon>Kickxellomycotina</taxon>
        <taxon>Kickxellomycetes</taxon>
        <taxon>Kickxellales</taxon>
        <taxon>Kickxellaceae</taxon>
        <taxon>Coemansia</taxon>
    </lineage>
</organism>
<evidence type="ECO:0000313" key="1">
    <source>
        <dbReference type="EMBL" id="KAJ1646813.1"/>
    </source>
</evidence>
<proteinExistence type="predicted"/>
<name>A0A9W7XKT5_9FUNG</name>
<reference evidence="1" key="1">
    <citation type="submission" date="2022-07" db="EMBL/GenBank/DDBJ databases">
        <title>Phylogenomic reconstructions and comparative analyses of Kickxellomycotina fungi.</title>
        <authorList>
            <person name="Reynolds N.K."/>
            <person name="Stajich J.E."/>
            <person name="Barry K."/>
            <person name="Grigoriev I.V."/>
            <person name="Crous P."/>
            <person name="Smith M.E."/>
        </authorList>
    </citation>
    <scope>NUCLEOTIDE SEQUENCE</scope>
    <source>
        <strain evidence="1">NBRC 105413</strain>
    </source>
</reference>
<evidence type="ECO:0000313" key="2">
    <source>
        <dbReference type="Proteomes" id="UP001145021"/>
    </source>
</evidence>
<comment type="caution">
    <text evidence="1">The sequence shown here is derived from an EMBL/GenBank/DDBJ whole genome shotgun (WGS) entry which is preliminary data.</text>
</comment>